<reference evidence="2" key="1">
    <citation type="journal article" date="2016" name="Nat. Commun.">
        <title>The Gonium pectorale genome demonstrates co-option of cell cycle regulation during the evolution of multicellularity.</title>
        <authorList>
            <person name="Hanschen E.R."/>
            <person name="Marriage T.N."/>
            <person name="Ferris P.J."/>
            <person name="Hamaji T."/>
            <person name="Toyoda A."/>
            <person name="Fujiyama A."/>
            <person name="Neme R."/>
            <person name="Noguchi H."/>
            <person name="Minakuchi Y."/>
            <person name="Suzuki M."/>
            <person name="Kawai-Toyooka H."/>
            <person name="Smith D.R."/>
            <person name="Sparks H."/>
            <person name="Anderson J."/>
            <person name="Bakaric R."/>
            <person name="Luria V."/>
            <person name="Karger A."/>
            <person name="Kirschner M.W."/>
            <person name="Durand P.M."/>
            <person name="Michod R.E."/>
            <person name="Nozaki H."/>
            <person name="Olson B.J."/>
        </authorList>
    </citation>
    <scope>NUCLEOTIDE SEQUENCE [LARGE SCALE GENOMIC DNA]</scope>
    <source>
        <strain evidence="2">NIES-2863</strain>
    </source>
</reference>
<dbReference type="EMBL" id="LSYV01000009">
    <property type="protein sequence ID" value="KXZ52765.1"/>
    <property type="molecule type" value="Genomic_DNA"/>
</dbReference>
<organism evidence="1 2">
    <name type="scientific">Gonium pectorale</name>
    <name type="common">Green alga</name>
    <dbReference type="NCBI Taxonomy" id="33097"/>
    <lineage>
        <taxon>Eukaryota</taxon>
        <taxon>Viridiplantae</taxon>
        <taxon>Chlorophyta</taxon>
        <taxon>core chlorophytes</taxon>
        <taxon>Chlorophyceae</taxon>
        <taxon>CS clade</taxon>
        <taxon>Chlamydomonadales</taxon>
        <taxon>Volvocaceae</taxon>
        <taxon>Gonium</taxon>
    </lineage>
</organism>
<proteinExistence type="predicted"/>
<evidence type="ECO:0000313" key="1">
    <source>
        <dbReference type="EMBL" id="KXZ52765.1"/>
    </source>
</evidence>
<keyword evidence="2" id="KW-1185">Reference proteome</keyword>
<sequence length="214" mass="23675">MLTVDLNKRVSRSDSVAEIISTIPVRNDEENIGQVTIASAWTRVAHLPADGSASSAECQAFARGFLGKTYKYVPYMEPRQLANTLWALGKLKFNLVADEPLHPDLAKELLDCVLASVCSGEVLDDPRHTEQLWFGLSNIGNGWDKEAISILLSRTLEHMAGWHDLKSLAQVYQCMAMLTVRLGILISEPSSPRSCPPRLTQPTLTPWFWAPTAS</sequence>
<accession>A0A150GSD7</accession>
<dbReference type="OrthoDB" id="549599at2759"/>
<protein>
    <submittedName>
        <fullName evidence="1">Uncharacterized protein</fullName>
    </submittedName>
</protein>
<dbReference type="AlphaFoldDB" id="A0A150GSD7"/>
<name>A0A150GSD7_GONPE</name>
<comment type="caution">
    <text evidence="1">The sequence shown here is derived from an EMBL/GenBank/DDBJ whole genome shotgun (WGS) entry which is preliminary data.</text>
</comment>
<dbReference type="Proteomes" id="UP000075714">
    <property type="component" value="Unassembled WGS sequence"/>
</dbReference>
<evidence type="ECO:0000313" key="2">
    <source>
        <dbReference type="Proteomes" id="UP000075714"/>
    </source>
</evidence>
<gene>
    <name evidence="1" type="ORF">GPECTOR_8g155</name>
</gene>